<keyword evidence="3" id="KW-1185">Reference proteome</keyword>
<dbReference type="EMBL" id="JAHWQX010000001">
    <property type="protein sequence ID" value="MBW3095750.1"/>
    <property type="molecule type" value="Genomic_DNA"/>
</dbReference>
<comment type="caution">
    <text evidence="2">The sequence shown here is derived from an EMBL/GenBank/DDBJ whole genome shotgun (WGS) entry which is preliminary data.</text>
</comment>
<evidence type="ECO:0000313" key="2">
    <source>
        <dbReference type="EMBL" id="MBW3095750.1"/>
    </source>
</evidence>
<organism evidence="2 3">
    <name type="scientific">Pseudohoeflea coraliihabitans</name>
    <dbReference type="NCBI Taxonomy" id="2860393"/>
    <lineage>
        <taxon>Bacteria</taxon>
        <taxon>Pseudomonadati</taxon>
        <taxon>Pseudomonadota</taxon>
        <taxon>Alphaproteobacteria</taxon>
        <taxon>Hyphomicrobiales</taxon>
        <taxon>Rhizobiaceae</taxon>
        <taxon>Pseudohoeflea</taxon>
    </lineage>
</organism>
<gene>
    <name evidence="2" type="ORF">KY465_00495</name>
</gene>
<sequence>MALSGFAERLASLIGERTSVSQVADDPVLTAELLLLVRMGFADHEVNAPEAAAFRAICTRALGLDGDELGDIIRFLDSFGYETSSAQAAEMLRDLPEKRRREIMDHLATMARADGTVTDSERALFHATARRLGLE</sequence>
<protein>
    <submittedName>
        <fullName evidence="2">TerB family tellurite resistance protein</fullName>
    </submittedName>
</protein>
<proteinExistence type="predicted"/>
<reference evidence="2" key="1">
    <citation type="submission" date="2021-07" db="EMBL/GenBank/DDBJ databases">
        <title>Pseudohoeflea marina sp. nov. a polyhydroxyalcanoate-producing bacterium.</title>
        <authorList>
            <person name="Zheng W."/>
            <person name="Yu S."/>
            <person name="Huang Y."/>
        </authorList>
    </citation>
    <scope>NUCLEOTIDE SEQUENCE</scope>
    <source>
        <strain evidence="2">DP4N28-3</strain>
    </source>
</reference>
<evidence type="ECO:0000259" key="1">
    <source>
        <dbReference type="Pfam" id="PF05099"/>
    </source>
</evidence>
<dbReference type="Proteomes" id="UP001430804">
    <property type="component" value="Unassembled WGS sequence"/>
</dbReference>
<name>A0ABS6WIX7_9HYPH</name>
<feature type="domain" description="Co-chaperone DjlA N-terminal" evidence="1">
    <location>
        <begin position="33"/>
        <end position="134"/>
    </location>
</feature>
<dbReference type="InterPro" id="IPR007791">
    <property type="entry name" value="DjlA_N"/>
</dbReference>
<dbReference type="CDD" id="cd07177">
    <property type="entry name" value="terB_like"/>
    <property type="match status" value="1"/>
</dbReference>
<accession>A0ABS6WIX7</accession>
<dbReference type="Pfam" id="PF05099">
    <property type="entry name" value="TerB"/>
    <property type="match status" value="1"/>
</dbReference>
<dbReference type="RefSeq" id="WP_219157262.1">
    <property type="nucleotide sequence ID" value="NZ_JAHWQX010000001.1"/>
</dbReference>
<evidence type="ECO:0000313" key="3">
    <source>
        <dbReference type="Proteomes" id="UP001430804"/>
    </source>
</evidence>